<keyword evidence="1" id="KW-1133">Transmembrane helix</keyword>
<evidence type="ECO:0000256" key="1">
    <source>
        <dbReference type="SAM" id="Phobius"/>
    </source>
</evidence>
<name>A0A9D4CBE5_DREPO</name>
<dbReference type="AlphaFoldDB" id="A0A9D4CBE5"/>
<proteinExistence type="predicted"/>
<evidence type="ECO:0000313" key="2">
    <source>
        <dbReference type="EMBL" id="KAH3720998.1"/>
    </source>
</evidence>
<dbReference type="Proteomes" id="UP000828390">
    <property type="component" value="Unassembled WGS sequence"/>
</dbReference>
<keyword evidence="3" id="KW-1185">Reference proteome</keyword>
<keyword evidence="1" id="KW-0472">Membrane</keyword>
<organism evidence="2 3">
    <name type="scientific">Dreissena polymorpha</name>
    <name type="common">Zebra mussel</name>
    <name type="synonym">Mytilus polymorpha</name>
    <dbReference type="NCBI Taxonomy" id="45954"/>
    <lineage>
        <taxon>Eukaryota</taxon>
        <taxon>Metazoa</taxon>
        <taxon>Spiralia</taxon>
        <taxon>Lophotrochozoa</taxon>
        <taxon>Mollusca</taxon>
        <taxon>Bivalvia</taxon>
        <taxon>Autobranchia</taxon>
        <taxon>Heteroconchia</taxon>
        <taxon>Euheterodonta</taxon>
        <taxon>Imparidentia</taxon>
        <taxon>Neoheterodontei</taxon>
        <taxon>Myida</taxon>
        <taxon>Dreissenoidea</taxon>
        <taxon>Dreissenidae</taxon>
        <taxon>Dreissena</taxon>
    </lineage>
</organism>
<feature type="transmembrane region" description="Helical" evidence="1">
    <location>
        <begin position="15"/>
        <end position="38"/>
    </location>
</feature>
<sequence>MLLFDHKITANDRPVLMGPICVPISLLVINVSVLYANVHTPPFVANKPSADACVERFMG</sequence>
<protein>
    <submittedName>
        <fullName evidence="2">Uncharacterized protein</fullName>
    </submittedName>
</protein>
<reference evidence="2" key="1">
    <citation type="journal article" date="2019" name="bioRxiv">
        <title>The Genome of the Zebra Mussel, Dreissena polymorpha: A Resource for Invasive Species Research.</title>
        <authorList>
            <person name="McCartney M.A."/>
            <person name="Auch B."/>
            <person name="Kono T."/>
            <person name="Mallez S."/>
            <person name="Zhang Y."/>
            <person name="Obille A."/>
            <person name="Becker A."/>
            <person name="Abrahante J.E."/>
            <person name="Garbe J."/>
            <person name="Badalamenti J.P."/>
            <person name="Herman A."/>
            <person name="Mangelson H."/>
            <person name="Liachko I."/>
            <person name="Sullivan S."/>
            <person name="Sone E.D."/>
            <person name="Koren S."/>
            <person name="Silverstein K.A.T."/>
            <person name="Beckman K.B."/>
            <person name="Gohl D.M."/>
        </authorList>
    </citation>
    <scope>NUCLEOTIDE SEQUENCE</scope>
    <source>
        <strain evidence="2">Duluth1</strain>
        <tissue evidence="2">Whole animal</tissue>
    </source>
</reference>
<evidence type="ECO:0000313" key="3">
    <source>
        <dbReference type="Proteomes" id="UP000828390"/>
    </source>
</evidence>
<accession>A0A9D4CBE5</accession>
<reference evidence="2" key="2">
    <citation type="submission" date="2020-11" db="EMBL/GenBank/DDBJ databases">
        <authorList>
            <person name="McCartney M.A."/>
            <person name="Auch B."/>
            <person name="Kono T."/>
            <person name="Mallez S."/>
            <person name="Becker A."/>
            <person name="Gohl D.M."/>
            <person name="Silverstein K.A.T."/>
            <person name="Koren S."/>
            <person name="Bechman K.B."/>
            <person name="Herman A."/>
            <person name="Abrahante J.E."/>
            <person name="Garbe J."/>
        </authorList>
    </citation>
    <scope>NUCLEOTIDE SEQUENCE</scope>
    <source>
        <strain evidence="2">Duluth1</strain>
        <tissue evidence="2">Whole animal</tissue>
    </source>
</reference>
<comment type="caution">
    <text evidence="2">The sequence shown here is derived from an EMBL/GenBank/DDBJ whole genome shotgun (WGS) entry which is preliminary data.</text>
</comment>
<keyword evidence="1" id="KW-0812">Transmembrane</keyword>
<gene>
    <name evidence="2" type="ORF">DPMN_063910</name>
</gene>
<dbReference type="EMBL" id="JAIWYP010000013">
    <property type="protein sequence ID" value="KAH3720998.1"/>
    <property type="molecule type" value="Genomic_DNA"/>
</dbReference>